<dbReference type="GO" id="GO:0005737">
    <property type="term" value="C:cytoplasm"/>
    <property type="evidence" value="ECO:0007669"/>
    <property type="project" value="UniProtKB-SubCell"/>
</dbReference>
<dbReference type="EC" id="2.3.1.181" evidence="6 7"/>
<dbReference type="GO" id="GO:0009249">
    <property type="term" value="P:protein lipoylation"/>
    <property type="evidence" value="ECO:0007669"/>
    <property type="project" value="InterPro"/>
</dbReference>
<evidence type="ECO:0000256" key="10">
    <source>
        <dbReference type="PIRSR" id="PIRSR016262-3"/>
    </source>
</evidence>
<keyword evidence="3 6" id="KW-0808">Transferase</keyword>
<keyword evidence="13" id="KW-1185">Reference proteome</keyword>
<comment type="catalytic activity">
    <reaction evidence="6 7">
        <text>octanoyl-[ACP] + L-lysyl-[protein] = N(6)-octanoyl-L-lysyl-[protein] + holo-[ACP] + H(+)</text>
        <dbReference type="Rhea" id="RHEA:17665"/>
        <dbReference type="Rhea" id="RHEA-COMP:9636"/>
        <dbReference type="Rhea" id="RHEA-COMP:9685"/>
        <dbReference type="Rhea" id="RHEA-COMP:9752"/>
        <dbReference type="Rhea" id="RHEA-COMP:9928"/>
        <dbReference type="ChEBI" id="CHEBI:15378"/>
        <dbReference type="ChEBI" id="CHEBI:29969"/>
        <dbReference type="ChEBI" id="CHEBI:64479"/>
        <dbReference type="ChEBI" id="CHEBI:78463"/>
        <dbReference type="ChEBI" id="CHEBI:78809"/>
        <dbReference type="EC" id="2.3.1.181"/>
    </reaction>
</comment>
<keyword evidence="2 6" id="KW-0963">Cytoplasm</keyword>
<dbReference type="PIRSF" id="PIRSF016262">
    <property type="entry name" value="LPLase"/>
    <property type="match status" value="1"/>
</dbReference>
<evidence type="ECO:0000259" key="11">
    <source>
        <dbReference type="PROSITE" id="PS51733"/>
    </source>
</evidence>
<evidence type="ECO:0000256" key="6">
    <source>
        <dbReference type="HAMAP-Rule" id="MF_00013"/>
    </source>
</evidence>
<reference evidence="12 13" key="1">
    <citation type="journal article" date="2018" name="Environ. Microbiol.">
        <title>Genomes of ubiquitous marine and hypersaline Hydrogenovibrio, Thiomicrorhabdus and Thiomicrospira spp. encode a diversity of mechanisms to sustain chemolithoautotrophy in heterogeneous environments.</title>
        <authorList>
            <person name="Scott K.M."/>
            <person name="Williams J."/>
            <person name="Porter C.M.B."/>
            <person name="Russel S."/>
            <person name="Harmer T.L."/>
            <person name="Paul J.H."/>
            <person name="Antonen K.M."/>
            <person name="Bridges M.K."/>
            <person name="Camper G.J."/>
            <person name="Campla C.K."/>
            <person name="Casella L.G."/>
            <person name="Chase E."/>
            <person name="Conrad J.W."/>
            <person name="Cruz M.C."/>
            <person name="Dunlap D.S."/>
            <person name="Duran L."/>
            <person name="Fahsbender E.M."/>
            <person name="Goldsmith D.B."/>
            <person name="Keeley R.F."/>
            <person name="Kondoff M.R."/>
            <person name="Kussy B.I."/>
            <person name="Lane M.K."/>
            <person name="Lawler S."/>
            <person name="Leigh B.A."/>
            <person name="Lewis C."/>
            <person name="Lostal L.M."/>
            <person name="Marking D."/>
            <person name="Mancera P.A."/>
            <person name="McClenthan E.C."/>
            <person name="McIntyre E.A."/>
            <person name="Mine J.A."/>
            <person name="Modi S."/>
            <person name="Moore B.D."/>
            <person name="Morgan W.A."/>
            <person name="Nelson K.M."/>
            <person name="Nguyen K.N."/>
            <person name="Ogburn N."/>
            <person name="Parrino D.G."/>
            <person name="Pedapudi A.D."/>
            <person name="Pelham R.P."/>
            <person name="Preece A.M."/>
            <person name="Rampersad E.A."/>
            <person name="Richardson J.C."/>
            <person name="Rodgers C.M."/>
            <person name="Schaffer B.L."/>
            <person name="Sheridan N.E."/>
            <person name="Solone M.R."/>
            <person name="Staley Z.R."/>
            <person name="Tabuchi M."/>
            <person name="Waide R.J."/>
            <person name="Wanjugi P.W."/>
            <person name="Young S."/>
            <person name="Clum A."/>
            <person name="Daum C."/>
            <person name="Huntemann M."/>
            <person name="Ivanova N."/>
            <person name="Kyrpides N."/>
            <person name="Mikhailova N."/>
            <person name="Palaniappan K."/>
            <person name="Pillay M."/>
            <person name="Reddy T.B.K."/>
            <person name="Shapiro N."/>
            <person name="Stamatis D."/>
            <person name="Varghese N."/>
            <person name="Woyke T."/>
            <person name="Boden R."/>
            <person name="Freyermuth S.K."/>
            <person name="Kerfeld C.A."/>
        </authorList>
    </citation>
    <scope>NUCLEOTIDE SEQUENCE [LARGE SCALE GENOMIC DNA]</scope>
    <source>
        <strain evidence="12 13">JR-2</strain>
    </source>
</reference>
<evidence type="ECO:0000256" key="7">
    <source>
        <dbReference type="PIRNR" id="PIRNR016262"/>
    </source>
</evidence>
<dbReference type="Proteomes" id="UP000285478">
    <property type="component" value="Chromosome"/>
</dbReference>
<feature type="binding site" evidence="6 9">
    <location>
        <begin position="138"/>
        <end position="140"/>
    </location>
    <ligand>
        <name>substrate</name>
    </ligand>
</feature>
<feature type="active site" description="Acyl-thioester intermediate" evidence="6 8">
    <location>
        <position position="169"/>
    </location>
</feature>
<keyword evidence="4 6" id="KW-0012">Acyltransferase</keyword>
<dbReference type="InterPro" id="IPR000544">
    <property type="entry name" value="Octanoyltransferase"/>
</dbReference>
<dbReference type="NCBIfam" id="TIGR00214">
    <property type="entry name" value="lipB"/>
    <property type="match status" value="1"/>
</dbReference>
<dbReference type="InterPro" id="IPR045864">
    <property type="entry name" value="aa-tRNA-synth_II/BPL/LPL"/>
</dbReference>
<dbReference type="NCBIfam" id="NF010922">
    <property type="entry name" value="PRK14342.1"/>
    <property type="match status" value="1"/>
</dbReference>
<dbReference type="Gene3D" id="3.30.930.10">
    <property type="entry name" value="Bira Bifunctional Protein, Domain 2"/>
    <property type="match status" value="1"/>
</dbReference>
<dbReference type="GO" id="GO:0033819">
    <property type="term" value="F:lipoyl(octanoyl) transferase activity"/>
    <property type="evidence" value="ECO:0007669"/>
    <property type="project" value="UniProtKB-EC"/>
</dbReference>
<dbReference type="UniPathway" id="UPA00538">
    <property type="reaction ID" value="UER00592"/>
</dbReference>
<dbReference type="PROSITE" id="PS51733">
    <property type="entry name" value="BPL_LPL_CATALYTIC"/>
    <property type="match status" value="1"/>
</dbReference>
<feature type="domain" description="BPL/LPL catalytic" evidence="11">
    <location>
        <begin position="29"/>
        <end position="211"/>
    </location>
</feature>
<dbReference type="InterPro" id="IPR004143">
    <property type="entry name" value="BPL_LPL_catalytic"/>
</dbReference>
<evidence type="ECO:0000256" key="2">
    <source>
        <dbReference type="ARBA" id="ARBA00022490"/>
    </source>
</evidence>
<evidence type="ECO:0000256" key="1">
    <source>
        <dbReference type="ARBA" id="ARBA00004821"/>
    </source>
</evidence>
<dbReference type="CDD" id="cd16444">
    <property type="entry name" value="LipB"/>
    <property type="match status" value="1"/>
</dbReference>
<feature type="binding site" evidence="6 9">
    <location>
        <begin position="151"/>
        <end position="153"/>
    </location>
    <ligand>
        <name>substrate</name>
    </ligand>
</feature>
<evidence type="ECO:0000256" key="5">
    <source>
        <dbReference type="ARBA" id="ARBA00024732"/>
    </source>
</evidence>
<organism evidence="12 13">
    <name type="scientific">Hydrogenovibrio thermophilus</name>
    <dbReference type="NCBI Taxonomy" id="265883"/>
    <lineage>
        <taxon>Bacteria</taxon>
        <taxon>Pseudomonadati</taxon>
        <taxon>Pseudomonadota</taxon>
        <taxon>Gammaproteobacteria</taxon>
        <taxon>Thiotrichales</taxon>
        <taxon>Piscirickettsiaceae</taxon>
        <taxon>Hydrogenovibrio</taxon>
    </lineage>
</organism>
<dbReference type="PROSITE" id="PS01313">
    <property type="entry name" value="LIPB"/>
    <property type="match status" value="1"/>
</dbReference>
<evidence type="ECO:0000256" key="3">
    <source>
        <dbReference type="ARBA" id="ARBA00022679"/>
    </source>
</evidence>
<comment type="similarity">
    <text evidence="6 7">Belongs to the LipB family.</text>
</comment>
<evidence type="ECO:0000313" key="13">
    <source>
        <dbReference type="Proteomes" id="UP000285478"/>
    </source>
</evidence>
<evidence type="ECO:0000256" key="8">
    <source>
        <dbReference type="PIRSR" id="PIRSR016262-1"/>
    </source>
</evidence>
<comment type="pathway">
    <text evidence="1 6 7">Protein modification; protein lipoylation via endogenous pathway; protein N(6)-(lipoyl)lysine from octanoyl-[acyl-carrier-protein]: step 1/2.</text>
</comment>
<dbReference type="InterPro" id="IPR020605">
    <property type="entry name" value="Octanoyltransferase_CS"/>
</dbReference>
<evidence type="ECO:0000256" key="9">
    <source>
        <dbReference type="PIRSR" id="PIRSR016262-2"/>
    </source>
</evidence>
<sequence>MPVHIRSLGLQPYENTWQAMQNFTSERSDETDDQIWLVTHPPVFTQGLNGDAKHLLGPAHQNNIPIIQTDRGGQVTYHGPGQAVVYLLLDLKRAKIGVRDLVSRMENTIIDYLSTLNIDASARKEAPGVYVNGDKIASLGLKIRKQRTYHGLALNLEMDMSPFHWITPCGLEGIQMTQVADQLEDTTAVPDMDTCLTELSQILLTHLEPEISG</sequence>
<dbReference type="Pfam" id="PF21948">
    <property type="entry name" value="LplA-B_cat"/>
    <property type="match status" value="1"/>
</dbReference>
<name>A0A410H492_9GAMM</name>
<proteinExistence type="inferred from homology"/>
<feature type="site" description="Lowers pKa of active site Cys" evidence="6 10">
    <location>
        <position position="135"/>
    </location>
</feature>
<feature type="binding site" evidence="6 9">
    <location>
        <begin position="71"/>
        <end position="78"/>
    </location>
    <ligand>
        <name>substrate</name>
    </ligand>
</feature>
<comment type="subcellular location">
    <subcellularLocation>
        <location evidence="6">Cytoplasm</location>
    </subcellularLocation>
</comment>
<dbReference type="KEGG" id="htr:EPV75_08760"/>
<dbReference type="AlphaFoldDB" id="A0A410H492"/>
<dbReference type="SUPFAM" id="SSF55681">
    <property type="entry name" value="Class II aaRS and biotin synthetases"/>
    <property type="match status" value="1"/>
</dbReference>
<gene>
    <name evidence="6 12" type="primary">lipB</name>
    <name evidence="12" type="ORF">EPV75_08760</name>
</gene>
<dbReference type="PANTHER" id="PTHR10993:SF7">
    <property type="entry name" value="LIPOYLTRANSFERASE 2, MITOCHONDRIAL-RELATED"/>
    <property type="match status" value="1"/>
</dbReference>
<dbReference type="RefSeq" id="WP_128385124.1">
    <property type="nucleotide sequence ID" value="NZ_CP035033.1"/>
</dbReference>
<evidence type="ECO:0000313" key="12">
    <source>
        <dbReference type="EMBL" id="QAB15752.1"/>
    </source>
</evidence>
<accession>A0A410H492</accession>
<comment type="function">
    <text evidence="5 6 7">Catalyzes the transfer of endogenously produced octanoic acid from octanoyl-acyl-carrier-protein onto the lipoyl domains of lipoate-dependent enzymes. Lipoyl-ACP can also act as a substrate although octanoyl-ACP is likely to be the physiological substrate.</text>
</comment>
<dbReference type="PANTHER" id="PTHR10993">
    <property type="entry name" value="OCTANOYLTRANSFERASE"/>
    <property type="match status" value="1"/>
</dbReference>
<dbReference type="EMBL" id="CP035033">
    <property type="protein sequence ID" value="QAB15752.1"/>
    <property type="molecule type" value="Genomic_DNA"/>
</dbReference>
<dbReference type="HAMAP" id="MF_00013">
    <property type="entry name" value="LipB"/>
    <property type="match status" value="1"/>
</dbReference>
<dbReference type="FunFam" id="3.30.930.10:FF:000020">
    <property type="entry name" value="Octanoyltransferase"/>
    <property type="match status" value="1"/>
</dbReference>
<protein>
    <recommendedName>
        <fullName evidence="6 7">Octanoyltransferase</fullName>
        <ecNumber evidence="6 7">2.3.1.181</ecNumber>
    </recommendedName>
    <alternativeName>
        <fullName evidence="6">Lipoate-protein ligase B</fullName>
    </alternativeName>
    <alternativeName>
        <fullName evidence="6">Lipoyl/octanoyl transferase</fullName>
    </alternativeName>
    <alternativeName>
        <fullName evidence="6">Octanoyl-[acyl-carrier-protein]-protein N-octanoyltransferase</fullName>
    </alternativeName>
</protein>
<comment type="miscellaneous">
    <text evidence="6">In the reaction, the free carboxyl group of octanoic acid is attached via an amide linkage to the epsilon-amino group of a specific lysine residue of lipoyl domains of lipoate-dependent enzymes.</text>
</comment>
<evidence type="ECO:0000256" key="4">
    <source>
        <dbReference type="ARBA" id="ARBA00023315"/>
    </source>
</evidence>